<dbReference type="InterPro" id="IPR051533">
    <property type="entry name" value="WaaL-like"/>
</dbReference>
<evidence type="ECO:0000256" key="6">
    <source>
        <dbReference type="SAM" id="Phobius"/>
    </source>
</evidence>
<keyword evidence="4 6" id="KW-0472">Membrane</keyword>
<evidence type="ECO:0000256" key="2">
    <source>
        <dbReference type="ARBA" id="ARBA00022692"/>
    </source>
</evidence>
<keyword evidence="3 6" id="KW-1133">Transmembrane helix</keyword>
<feature type="transmembrane region" description="Helical" evidence="6">
    <location>
        <begin position="109"/>
        <end position="127"/>
    </location>
</feature>
<evidence type="ECO:0000256" key="5">
    <source>
        <dbReference type="SAM" id="MobiDB-lite"/>
    </source>
</evidence>
<dbReference type="PANTHER" id="PTHR37422:SF13">
    <property type="entry name" value="LIPOPOLYSACCHARIDE BIOSYNTHESIS PROTEIN PA4999-RELATED"/>
    <property type="match status" value="1"/>
</dbReference>
<feature type="domain" description="O-antigen ligase-related" evidence="7">
    <location>
        <begin position="327"/>
        <end position="445"/>
    </location>
</feature>
<evidence type="ECO:0000256" key="1">
    <source>
        <dbReference type="ARBA" id="ARBA00004141"/>
    </source>
</evidence>
<protein>
    <recommendedName>
        <fullName evidence="7">O-antigen ligase-related domain-containing protein</fullName>
    </recommendedName>
</protein>
<dbReference type="STRING" id="52.CMC5_040220"/>
<evidence type="ECO:0000313" key="8">
    <source>
        <dbReference type="EMBL" id="AKT39871.1"/>
    </source>
</evidence>
<dbReference type="AlphaFoldDB" id="A0A0K1EG73"/>
<feature type="transmembrane region" description="Helical" evidence="6">
    <location>
        <begin position="525"/>
        <end position="547"/>
    </location>
</feature>
<sequence length="551" mass="58165">MAAWVVCALCALVILKPQEFIPALAGLPLLYIAFAAAAVLVVFDVCWRRVRPALSPQIPFALAFFAWALLTTAIKVPDTLSERVAFFVTGVGVLLAVGIGSASSMGLKAFAVTFLACGVLVTGVALVQGRGPLQCMTPVDDEDWMGTGELRSDGRSCAVDDDCYERAPNPEASYRCERQGPLGTSTVRGRVRYRGSLADPNELALMVGMTIPFAFALADRGRRRRAREDGVLEEAPPPQEGSPGDASQGNDAEALKTGAADEAQVTRASSPGTGSEVEGRASRPRWSEPGSGGGVMMGAAVPLPLLLTDRLLHRVGTGLRALPVIALLIAIAVMVVMTKSRTGVIVFLVVLGLYFVKRAGAWGVVLGLLVGPPMLLLGGRSGSEAEESSGERMELLREGLEMIRHTKGIGVGAGQFGYETTIGLTAHNAYLLAAAEVGLVGACLFGLTLYSAVKVPLVIWFGDYEVDSVVERFAPAVFVSLCGGFAGIFFLSWSYKDVLYMAIGASAALYGAAKAQDERVSVRISLLEVVLVCGGMMALLVAIYVGLRVFR</sequence>
<dbReference type="KEGG" id="ccro:CMC5_040220"/>
<dbReference type="Pfam" id="PF04932">
    <property type="entry name" value="Wzy_C"/>
    <property type="match status" value="1"/>
</dbReference>
<feature type="transmembrane region" description="Helical" evidence="6">
    <location>
        <begin position="429"/>
        <end position="453"/>
    </location>
</feature>
<reference evidence="8 9" key="1">
    <citation type="submission" date="2015-07" db="EMBL/GenBank/DDBJ databases">
        <title>Genome analysis of myxobacterium Chondromyces crocatus Cm c5 reveals a high potential for natural compound synthesis and the genetic basis for the loss of fruiting body formation.</title>
        <authorList>
            <person name="Zaburannyi N."/>
            <person name="Bunk B."/>
            <person name="Maier J."/>
            <person name="Overmann J."/>
            <person name="Mueller R."/>
        </authorList>
    </citation>
    <scope>NUCLEOTIDE SEQUENCE [LARGE SCALE GENOMIC DNA]</scope>
    <source>
        <strain evidence="8 9">Cm c5</strain>
    </source>
</reference>
<dbReference type="OrthoDB" id="5502563at2"/>
<keyword evidence="2 6" id="KW-0812">Transmembrane</keyword>
<dbReference type="Proteomes" id="UP000067626">
    <property type="component" value="Chromosome"/>
</dbReference>
<feature type="transmembrane region" description="Helical" evidence="6">
    <location>
        <begin position="27"/>
        <end position="46"/>
    </location>
</feature>
<feature type="transmembrane region" description="Helical" evidence="6">
    <location>
        <begin position="344"/>
        <end position="370"/>
    </location>
</feature>
<evidence type="ECO:0000256" key="4">
    <source>
        <dbReference type="ARBA" id="ARBA00023136"/>
    </source>
</evidence>
<feature type="transmembrane region" description="Helical" evidence="6">
    <location>
        <begin position="83"/>
        <end position="102"/>
    </location>
</feature>
<accession>A0A0K1EG73</accession>
<name>A0A0K1EG73_CHOCO</name>
<comment type="subcellular location">
    <subcellularLocation>
        <location evidence="1">Membrane</location>
        <topology evidence="1">Multi-pass membrane protein</topology>
    </subcellularLocation>
</comment>
<gene>
    <name evidence="8" type="ORF">CMC5_040220</name>
</gene>
<feature type="transmembrane region" description="Helical" evidence="6">
    <location>
        <begin position="319"/>
        <end position="338"/>
    </location>
</feature>
<organism evidence="8 9">
    <name type="scientific">Chondromyces crocatus</name>
    <dbReference type="NCBI Taxonomy" id="52"/>
    <lineage>
        <taxon>Bacteria</taxon>
        <taxon>Pseudomonadati</taxon>
        <taxon>Myxococcota</taxon>
        <taxon>Polyangia</taxon>
        <taxon>Polyangiales</taxon>
        <taxon>Polyangiaceae</taxon>
        <taxon>Chondromyces</taxon>
    </lineage>
</organism>
<dbReference type="EMBL" id="CP012159">
    <property type="protein sequence ID" value="AKT39871.1"/>
    <property type="molecule type" value="Genomic_DNA"/>
</dbReference>
<evidence type="ECO:0000259" key="7">
    <source>
        <dbReference type="Pfam" id="PF04932"/>
    </source>
</evidence>
<dbReference type="PANTHER" id="PTHR37422">
    <property type="entry name" value="TEICHURONIC ACID BIOSYNTHESIS PROTEIN TUAE"/>
    <property type="match status" value="1"/>
</dbReference>
<keyword evidence="9" id="KW-1185">Reference proteome</keyword>
<dbReference type="GO" id="GO:0016020">
    <property type="term" value="C:membrane"/>
    <property type="evidence" value="ECO:0007669"/>
    <property type="project" value="UniProtKB-SubCell"/>
</dbReference>
<dbReference type="RefSeq" id="WP_050431873.1">
    <property type="nucleotide sequence ID" value="NZ_CP012159.1"/>
</dbReference>
<feature type="transmembrane region" description="Helical" evidence="6">
    <location>
        <begin position="58"/>
        <end position="77"/>
    </location>
</feature>
<feature type="transmembrane region" description="Helical" evidence="6">
    <location>
        <begin position="473"/>
        <end position="491"/>
    </location>
</feature>
<dbReference type="InterPro" id="IPR007016">
    <property type="entry name" value="O-antigen_ligase-rel_domated"/>
</dbReference>
<proteinExistence type="predicted"/>
<evidence type="ECO:0000313" key="9">
    <source>
        <dbReference type="Proteomes" id="UP000067626"/>
    </source>
</evidence>
<evidence type="ECO:0000256" key="3">
    <source>
        <dbReference type="ARBA" id="ARBA00022989"/>
    </source>
</evidence>
<feature type="region of interest" description="Disordered" evidence="5">
    <location>
        <begin position="226"/>
        <end position="293"/>
    </location>
</feature>